<keyword evidence="1" id="KW-0812">Transmembrane</keyword>
<gene>
    <name evidence="2" type="ORF">AMR76_09495</name>
</gene>
<evidence type="ECO:0000313" key="3">
    <source>
        <dbReference type="Proteomes" id="UP000051221"/>
    </source>
</evidence>
<keyword evidence="3" id="KW-1185">Reference proteome</keyword>
<proteinExistence type="predicted"/>
<sequence>MSFCKWALSGNEAIFRRDGLLNHTAFIKLDKRLIHVFFWVSLIARSIDLLLYPVLSYAYYGKHDLVTRTIISTTDYKQRLWTID</sequence>
<dbReference type="EMBL" id="LKHS01000007">
    <property type="protein sequence ID" value="KQH86258.1"/>
    <property type="molecule type" value="Genomic_DNA"/>
</dbReference>
<name>A0A0Q2MEV9_VIBFU</name>
<organism evidence="2 3">
    <name type="scientific">Vibrio furnissii</name>
    <dbReference type="NCBI Taxonomy" id="29494"/>
    <lineage>
        <taxon>Bacteria</taxon>
        <taxon>Pseudomonadati</taxon>
        <taxon>Pseudomonadota</taxon>
        <taxon>Gammaproteobacteria</taxon>
        <taxon>Vibrionales</taxon>
        <taxon>Vibrionaceae</taxon>
        <taxon>Vibrio</taxon>
    </lineage>
</organism>
<dbReference type="InParanoid" id="A0A0Q2MEV9"/>
<keyword evidence="1" id="KW-0472">Membrane</keyword>
<keyword evidence="1" id="KW-1133">Transmembrane helix</keyword>
<feature type="transmembrane region" description="Helical" evidence="1">
    <location>
        <begin position="36"/>
        <end position="60"/>
    </location>
</feature>
<protein>
    <submittedName>
        <fullName evidence="2">Uncharacterized protein</fullName>
    </submittedName>
</protein>
<evidence type="ECO:0000256" key="1">
    <source>
        <dbReference type="SAM" id="Phobius"/>
    </source>
</evidence>
<evidence type="ECO:0000313" key="2">
    <source>
        <dbReference type="EMBL" id="KQH86258.1"/>
    </source>
</evidence>
<accession>A0A0Q2MEV9</accession>
<dbReference type="Proteomes" id="UP000051221">
    <property type="component" value="Unassembled WGS sequence"/>
</dbReference>
<dbReference type="AlphaFoldDB" id="A0A0Q2MEV9"/>
<reference evidence="2 3" key="1">
    <citation type="submission" date="2015-08" db="EMBL/GenBank/DDBJ databases">
        <title>Antibacterial properties of a collection of Vibrionaceae strains.</title>
        <authorList>
            <person name="Giubergia S."/>
        </authorList>
    </citation>
    <scope>NUCLEOTIDE SEQUENCE [LARGE SCALE GENOMIC DNA]</scope>
    <source>
        <strain evidence="2 3">S0821</strain>
    </source>
</reference>
<comment type="caution">
    <text evidence="2">The sequence shown here is derived from an EMBL/GenBank/DDBJ whole genome shotgun (WGS) entry which is preliminary data.</text>
</comment>